<keyword evidence="2" id="KW-1185">Reference proteome</keyword>
<protein>
    <submittedName>
        <fullName evidence="1">Trypsin</fullName>
    </submittedName>
</protein>
<reference evidence="1" key="1">
    <citation type="submission" date="2022-04" db="EMBL/GenBank/DDBJ databases">
        <title>Chromosome-scale genome assembly of Holotrichia oblita Faldermann.</title>
        <authorList>
            <person name="Rongchong L."/>
        </authorList>
    </citation>
    <scope>NUCLEOTIDE SEQUENCE</scope>
    <source>
        <strain evidence="1">81SQS9</strain>
    </source>
</reference>
<name>A0ACB9SZQ6_HOLOL</name>
<gene>
    <name evidence="1" type="ORF">MML48_6g00013080</name>
</gene>
<proteinExistence type="predicted"/>
<dbReference type="EMBL" id="CM043020">
    <property type="protein sequence ID" value="KAI4459983.1"/>
    <property type="molecule type" value="Genomic_DNA"/>
</dbReference>
<evidence type="ECO:0000313" key="2">
    <source>
        <dbReference type="Proteomes" id="UP001056778"/>
    </source>
</evidence>
<accession>A0ACB9SZQ6</accession>
<sequence length="240" mass="26121">MVALLGYGELNNIEWGCGGSLISEQYILTAAHCISPDGLGNVSYIRLGEYDLNSTKDDADVRDYPVAEAIIHPLYNFISPYHDIALIRLNESITNLNAFVYPACLATTADLENVSLTISGWGRTGSGQPPASILQTANLRLVAHDRCRNIYRTPRNLRDGIVEDIHICADGGAKKSDACRGDSGGPLQFTNNYYKNTSISGFPEIAGVVSFGFSCGAVPGVYTRVLPYVKWIESIVWPNN</sequence>
<dbReference type="Proteomes" id="UP001056778">
    <property type="component" value="Chromosome 6"/>
</dbReference>
<comment type="caution">
    <text evidence="1">The sequence shown here is derived from an EMBL/GenBank/DDBJ whole genome shotgun (WGS) entry which is preliminary data.</text>
</comment>
<organism evidence="1 2">
    <name type="scientific">Holotrichia oblita</name>
    <name type="common">Chafer beetle</name>
    <dbReference type="NCBI Taxonomy" id="644536"/>
    <lineage>
        <taxon>Eukaryota</taxon>
        <taxon>Metazoa</taxon>
        <taxon>Ecdysozoa</taxon>
        <taxon>Arthropoda</taxon>
        <taxon>Hexapoda</taxon>
        <taxon>Insecta</taxon>
        <taxon>Pterygota</taxon>
        <taxon>Neoptera</taxon>
        <taxon>Endopterygota</taxon>
        <taxon>Coleoptera</taxon>
        <taxon>Polyphaga</taxon>
        <taxon>Scarabaeiformia</taxon>
        <taxon>Scarabaeidae</taxon>
        <taxon>Melolonthinae</taxon>
        <taxon>Holotrichia</taxon>
    </lineage>
</organism>
<evidence type="ECO:0000313" key="1">
    <source>
        <dbReference type="EMBL" id="KAI4459983.1"/>
    </source>
</evidence>